<dbReference type="PANTHER" id="PTHR43341">
    <property type="entry name" value="AMINO ACID PERMEASE"/>
    <property type="match status" value="1"/>
</dbReference>
<organism evidence="7 8">
    <name type="scientific">Metarhizium guizhouense (strain ARSEF 977)</name>
    <dbReference type="NCBI Taxonomy" id="1276136"/>
    <lineage>
        <taxon>Eukaryota</taxon>
        <taxon>Fungi</taxon>
        <taxon>Dikarya</taxon>
        <taxon>Ascomycota</taxon>
        <taxon>Pezizomycotina</taxon>
        <taxon>Sordariomycetes</taxon>
        <taxon>Hypocreomycetidae</taxon>
        <taxon>Hypocreales</taxon>
        <taxon>Clavicipitaceae</taxon>
        <taxon>Metarhizium</taxon>
    </lineage>
</organism>
<dbReference type="InterPro" id="IPR004841">
    <property type="entry name" value="AA-permease/SLC12A_dom"/>
</dbReference>
<dbReference type="EMBL" id="AZNH01000111">
    <property type="protein sequence ID" value="KID81926.1"/>
    <property type="molecule type" value="Genomic_DNA"/>
</dbReference>
<name>A0A0B4GWN3_METGA</name>
<sequence length="164" mass="18911">MVVSDDSKKVFGYFVNLTTIFGLLSWISLLVTYIFFLKARRAQNISDSVMPYIAPQGLIGTYISLFFCILILLTKNFDAFIHHDGITFDYQNFITGYLGIPLYLILLFGHMIVTKSRGIGPHEADFYVGKDIVDQEENDFLDLQKEKIAASTGWFKFYNRYVSW</sequence>
<dbReference type="PANTHER" id="PTHR43341:SF9">
    <property type="entry name" value="DICARBOXYLIC AMINO ACID PERMEASE"/>
    <property type="match status" value="1"/>
</dbReference>
<dbReference type="Pfam" id="PF00324">
    <property type="entry name" value="AA_permease"/>
    <property type="match status" value="1"/>
</dbReference>
<dbReference type="GO" id="GO:0015171">
    <property type="term" value="F:amino acid transmembrane transporter activity"/>
    <property type="evidence" value="ECO:0007669"/>
    <property type="project" value="TreeGrafter"/>
</dbReference>
<feature type="transmembrane region" description="Helical" evidence="5">
    <location>
        <begin position="93"/>
        <end position="113"/>
    </location>
</feature>
<keyword evidence="8" id="KW-1185">Reference proteome</keyword>
<keyword evidence="3 5" id="KW-1133">Transmembrane helix</keyword>
<proteinExistence type="predicted"/>
<dbReference type="GO" id="GO:0016020">
    <property type="term" value="C:membrane"/>
    <property type="evidence" value="ECO:0007669"/>
    <property type="project" value="UniProtKB-SubCell"/>
</dbReference>
<dbReference type="AlphaFoldDB" id="A0A0B4GWN3"/>
<evidence type="ECO:0000313" key="7">
    <source>
        <dbReference type="EMBL" id="KID81926.1"/>
    </source>
</evidence>
<comment type="caution">
    <text evidence="7">The sequence shown here is derived from an EMBL/GenBank/DDBJ whole genome shotgun (WGS) entry which is preliminary data.</text>
</comment>
<evidence type="ECO:0000256" key="1">
    <source>
        <dbReference type="ARBA" id="ARBA00004141"/>
    </source>
</evidence>
<evidence type="ECO:0000256" key="4">
    <source>
        <dbReference type="ARBA" id="ARBA00023136"/>
    </source>
</evidence>
<evidence type="ECO:0000313" key="8">
    <source>
        <dbReference type="Proteomes" id="UP000031192"/>
    </source>
</evidence>
<evidence type="ECO:0000256" key="2">
    <source>
        <dbReference type="ARBA" id="ARBA00022692"/>
    </source>
</evidence>
<evidence type="ECO:0000256" key="5">
    <source>
        <dbReference type="SAM" id="Phobius"/>
    </source>
</evidence>
<feature type="transmembrane region" description="Helical" evidence="5">
    <location>
        <begin position="49"/>
        <end position="73"/>
    </location>
</feature>
<evidence type="ECO:0000259" key="6">
    <source>
        <dbReference type="Pfam" id="PF00324"/>
    </source>
</evidence>
<keyword evidence="2 5" id="KW-0812">Transmembrane</keyword>
<reference evidence="7 8" key="1">
    <citation type="journal article" date="2014" name="Proc. Natl. Acad. Sci. U.S.A.">
        <title>Trajectory and genomic determinants of fungal-pathogen speciation and host adaptation.</title>
        <authorList>
            <person name="Hu X."/>
            <person name="Xiao G."/>
            <person name="Zheng P."/>
            <person name="Shang Y."/>
            <person name="Su Y."/>
            <person name="Zhang X."/>
            <person name="Liu X."/>
            <person name="Zhan S."/>
            <person name="St Leger R.J."/>
            <person name="Wang C."/>
        </authorList>
    </citation>
    <scope>NUCLEOTIDE SEQUENCE [LARGE SCALE GENOMIC DNA]</scope>
    <source>
        <strain evidence="7 8">ARSEF 977</strain>
    </source>
</reference>
<protein>
    <submittedName>
        <fullName evidence="7">Dicarboxylic amino acid permease</fullName>
    </submittedName>
</protein>
<dbReference type="Proteomes" id="UP000031192">
    <property type="component" value="Unassembled WGS sequence"/>
</dbReference>
<evidence type="ECO:0000256" key="3">
    <source>
        <dbReference type="ARBA" id="ARBA00022989"/>
    </source>
</evidence>
<feature type="domain" description="Amino acid permease/ SLC12A" evidence="6">
    <location>
        <begin position="8"/>
        <end position="115"/>
    </location>
</feature>
<keyword evidence="4 5" id="KW-0472">Membrane</keyword>
<comment type="subcellular location">
    <subcellularLocation>
        <location evidence="1">Membrane</location>
        <topology evidence="1">Multi-pass membrane protein</topology>
    </subcellularLocation>
</comment>
<gene>
    <name evidence="7" type="ORF">MGU_10735</name>
</gene>
<dbReference type="InterPro" id="IPR050524">
    <property type="entry name" value="APC_YAT"/>
</dbReference>
<feature type="transmembrane region" description="Helical" evidence="5">
    <location>
        <begin position="12"/>
        <end position="37"/>
    </location>
</feature>
<dbReference type="HOGENOM" id="CLU_133385_0_0_1"/>
<accession>A0A0B4GWN3</accession>